<protein>
    <submittedName>
        <fullName evidence="1">Uncharacterized protein</fullName>
    </submittedName>
</protein>
<dbReference type="EMBL" id="JAAKGT010000006">
    <property type="protein sequence ID" value="NGM50866.1"/>
    <property type="molecule type" value="Genomic_DNA"/>
</dbReference>
<proteinExistence type="predicted"/>
<reference evidence="1" key="1">
    <citation type="submission" date="2020-02" db="EMBL/GenBank/DDBJ databases">
        <authorList>
            <person name="Gao J."/>
            <person name="Sun J."/>
        </authorList>
    </citation>
    <scope>NUCLEOTIDE SEQUENCE</scope>
    <source>
        <strain evidence="1">602-2</strain>
    </source>
</reference>
<organism evidence="1">
    <name type="scientific">Caulobacter sp. 602-2</name>
    <dbReference type="NCBI Taxonomy" id="2710887"/>
    <lineage>
        <taxon>Bacteria</taxon>
        <taxon>Pseudomonadati</taxon>
        <taxon>Pseudomonadota</taxon>
        <taxon>Alphaproteobacteria</taxon>
        <taxon>Caulobacterales</taxon>
        <taxon>Caulobacteraceae</taxon>
        <taxon>Caulobacter</taxon>
    </lineage>
</organism>
<dbReference type="AlphaFoldDB" id="A0A6G4QYY6"/>
<evidence type="ECO:0000313" key="1">
    <source>
        <dbReference type="EMBL" id="NGM50866.1"/>
    </source>
</evidence>
<sequence length="174" mass="19996">MLIAELGRVFALCFGLHLFKLVDLSEPAPAFLFIASEEEVSEGFLLDEAAAFYRRLHETGAFYPALETTLAKRMTVMNCQKLFLEALAHYVRTQCQGEARRARLERMVTRLIAEWGFENPAAHDLGRARRQVRVALEPGDKLIAHFAPRFLVGRPASFSYREVQLLVRERYPRR</sequence>
<gene>
    <name evidence="1" type="ORF">G5B46_14730</name>
</gene>
<accession>A0A6G4QYY6</accession>
<comment type="caution">
    <text evidence="1">The sequence shown here is derived from an EMBL/GenBank/DDBJ whole genome shotgun (WGS) entry which is preliminary data.</text>
</comment>
<dbReference type="RefSeq" id="WP_165259772.1">
    <property type="nucleotide sequence ID" value="NZ_JAAKGT010000006.1"/>
</dbReference>
<name>A0A6G4QYY6_9CAUL</name>